<accession>A0A0B5J5C1</accession>
<reference evidence="1 2" key="1">
    <citation type="journal article" date="2015" name="Parasitol. Res.">
        <title>Viruses in close associations with free-living amoebae.</title>
        <authorList>
            <person name="Scheid P."/>
        </authorList>
    </citation>
    <scope>NUCLEOTIDE SEQUENCE [LARGE SCALE GENOMIC DNA]</scope>
    <source>
        <strain evidence="1">KlaHel</strain>
    </source>
</reference>
<evidence type="ECO:0000313" key="1">
    <source>
        <dbReference type="EMBL" id="AJF96840.1"/>
    </source>
</evidence>
<dbReference type="KEGG" id="vg:23461757"/>
<dbReference type="GeneID" id="23461757"/>
<organism evidence="1 2">
    <name type="scientific">Pandoravirus inopinatum</name>
    <dbReference type="NCBI Taxonomy" id="1605721"/>
    <lineage>
        <taxon>Viruses</taxon>
        <taxon>Pandoravirus</taxon>
    </lineage>
</organism>
<protein>
    <submittedName>
        <fullName evidence="1">Uncharacterized protein</fullName>
    </submittedName>
</protein>
<sequence length="152" mass="17140">MSTSIPAALFCFSRANRGLSSGNVCMWVVRVLSLLSGTHSSMCICLLLHQWTVHRFYSDQSRIVVANMIKNRNTPLFEPTNKKNIVCACKPKKKHKLSGAKEQGPHATAEIFRWCEEKETGNFQETARAQKRGLNRRGPVCTARGRHTLCNH</sequence>
<dbReference type="Proteomes" id="UP000202511">
    <property type="component" value="Segment"/>
</dbReference>
<proteinExistence type="predicted"/>
<dbReference type="RefSeq" id="YP_009119075.1">
    <property type="nucleotide sequence ID" value="NC_026440.1"/>
</dbReference>
<dbReference type="EMBL" id="KP136319">
    <property type="protein sequence ID" value="AJF96840.1"/>
    <property type="molecule type" value="Genomic_DNA"/>
</dbReference>
<name>A0A0B5J5C1_9VIRU</name>
<evidence type="ECO:0000313" key="2">
    <source>
        <dbReference type="Proteomes" id="UP000202511"/>
    </source>
</evidence>